<feature type="binding site" evidence="11">
    <location>
        <position position="152"/>
    </location>
    <ligand>
        <name>Mg(2+)</name>
        <dbReference type="ChEBI" id="CHEBI:18420"/>
    </ligand>
</feature>
<proteinExistence type="inferred from homology"/>
<keyword evidence="15" id="KW-1185">Reference proteome</keyword>
<dbReference type="PIRSF" id="PIRSF003314">
    <property type="entry name" value="IPP_isomerase"/>
    <property type="match status" value="1"/>
</dbReference>
<dbReference type="NCBIfam" id="TIGR02151">
    <property type="entry name" value="IPP_isom_2"/>
    <property type="match status" value="1"/>
</dbReference>
<feature type="domain" description="FMN-dependent dehydrogenase" evidence="12">
    <location>
        <begin position="166"/>
        <end position="322"/>
    </location>
</feature>
<evidence type="ECO:0000256" key="6">
    <source>
        <dbReference type="ARBA" id="ARBA00022842"/>
    </source>
</evidence>
<evidence type="ECO:0000256" key="5">
    <source>
        <dbReference type="ARBA" id="ARBA00022723"/>
    </source>
</evidence>
<dbReference type="GO" id="GO:0070402">
    <property type="term" value="F:NADPH binding"/>
    <property type="evidence" value="ECO:0007669"/>
    <property type="project" value="UniProtKB-UniRule"/>
</dbReference>
<evidence type="ECO:0000313" key="16">
    <source>
        <dbReference type="Proteomes" id="UP000182836"/>
    </source>
</evidence>
<dbReference type="PATRIC" id="fig|47500.8.peg.3311"/>
<evidence type="ECO:0000256" key="4">
    <source>
        <dbReference type="ARBA" id="ARBA00022643"/>
    </source>
</evidence>
<feature type="binding site" evidence="11">
    <location>
        <position position="183"/>
    </location>
    <ligand>
        <name>FMN</name>
        <dbReference type="ChEBI" id="CHEBI:58210"/>
    </ligand>
</feature>
<keyword evidence="9 11" id="KW-0413">Isomerase</keyword>
<evidence type="ECO:0000259" key="12">
    <source>
        <dbReference type="Pfam" id="PF01070"/>
    </source>
</evidence>
<feature type="binding site" evidence="11">
    <location>
        <begin position="279"/>
        <end position="280"/>
    </location>
    <ligand>
        <name>FMN</name>
        <dbReference type="ChEBI" id="CHEBI:58210"/>
    </ligand>
</feature>
<keyword evidence="7 11" id="KW-0521">NADP</keyword>
<feature type="binding site" evidence="11">
    <location>
        <position position="151"/>
    </location>
    <ligand>
        <name>substrate</name>
    </ligand>
</feature>
<comment type="function">
    <text evidence="11">Involved in the biosynthesis of isoprenoids. Catalyzes the 1,3-allylic rearrangement of the homoallylic substrate isopentenyl (IPP) to its allylic isomer, dimethylallyl diphosphate (DMAPP).</text>
</comment>
<comment type="cofactor">
    <cofactor evidence="11">
        <name>NADPH</name>
        <dbReference type="ChEBI" id="CHEBI:57783"/>
    </cofactor>
</comment>
<dbReference type="STRING" id="47500.AF333_23850"/>
<dbReference type="InterPro" id="IPR013785">
    <property type="entry name" value="Aldolase_TIM"/>
</dbReference>
<dbReference type="GO" id="GO:0004452">
    <property type="term" value="F:isopentenyl-diphosphate delta-isomerase activity"/>
    <property type="evidence" value="ECO:0007669"/>
    <property type="project" value="UniProtKB-UniRule"/>
</dbReference>
<evidence type="ECO:0000256" key="11">
    <source>
        <dbReference type="HAMAP-Rule" id="MF_00354"/>
    </source>
</evidence>
<evidence type="ECO:0000256" key="7">
    <source>
        <dbReference type="ARBA" id="ARBA00022857"/>
    </source>
</evidence>
<gene>
    <name evidence="11" type="primary">fni</name>
    <name evidence="13" type="ORF">AF333_23850</name>
    <name evidence="14" type="ORF">SAMN04487909_101243</name>
</gene>
<dbReference type="Proteomes" id="UP000037269">
    <property type="component" value="Unassembled WGS sequence"/>
</dbReference>
<comment type="caution">
    <text evidence="11">Lacks conserved residue(s) required for the propagation of feature annotation.</text>
</comment>
<evidence type="ECO:0000256" key="2">
    <source>
        <dbReference type="ARBA" id="ARBA00022490"/>
    </source>
</evidence>
<dbReference type="GeneID" id="42308161"/>
<feature type="binding site" evidence="11">
    <location>
        <position position="213"/>
    </location>
    <ligand>
        <name>FMN</name>
        <dbReference type="ChEBI" id="CHEBI:58210"/>
    </ligand>
</feature>
<dbReference type="PANTHER" id="PTHR43665">
    <property type="entry name" value="ISOPENTENYL-DIPHOSPHATE DELTA-ISOMERASE"/>
    <property type="match status" value="1"/>
</dbReference>
<dbReference type="Pfam" id="PF01070">
    <property type="entry name" value="FMN_dh"/>
    <property type="match status" value="1"/>
</dbReference>
<evidence type="ECO:0000313" key="13">
    <source>
        <dbReference type="EMBL" id="KON98016.1"/>
    </source>
</evidence>
<dbReference type="InterPro" id="IPR000262">
    <property type="entry name" value="FMN-dep_DH"/>
</dbReference>
<dbReference type="PANTHER" id="PTHR43665:SF1">
    <property type="entry name" value="ISOPENTENYL-DIPHOSPHATE DELTA-ISOMERASE"/>
    <property type="match status" value="1"/>
</dbReference>
<keyword evidence="5 11" id="KW-0479">Metal-binding</keyword>
<comment type="cofactor">
    <cofactor evidence="1 11">
        <name>FMN</name>
        <dbReference type="ChEBI" id="CHEBI:58210"/>
    </cofactor>
</comment>
<evidence type="ECO:0000256" key="9">
    <source>
        <dbReference type="ARBA" id="ARBA00023235"/>
    </source>
</evidence>
<keyword evidence="3 11" id="KW-0285">Flavoprotein</keyword>
<feature type="binding site" evidence="11">
    <location>
        <begin position="258"/>
        <end position="260"/>
    </location>
    <ligand>
        <name>FMN</name>
        <dbReference type="ChEBI" id="CHEBI:58210"/>
    </ligand>
</feature>
<dbReference type="RefSeq" id="WP_043067945.1">
    <property type="nucleotide sequence ID" value="NZ_BJOA01000024.1"/>
</dbReference>
<dbReference type="GO" id="GO:0016491">
    <property type="term" value="F:oxidoreductase activity"/>
    <property type="evidence" value="ECO:0007669"/>
    <property type="project" value="InterPro"/>
</dbReference>
<feature type="binding site" evidence="11">
    <location>
        <begin position="62"/>
        <end position="64"/>
    </location>
    <ligand>
        <name>FMN</name>
        <dbReference type="ChEBI" id="CHEBI:58210"/>
    </ligand>
</feature>
<feature type="binding site" evidence="11">
    <location>
        <position position="92"/>
    </location>
    <ligand>
        <name>FMN</name>
        <dbReference type="ChEBI" id="CHEBI:58210"/>
    </ligand>
</feature>
<dbReference type="GO" id="GO:0000287">
    <property type="term" value="F:magnesium ion binding"/>
    <property type="evidence" value="ECO:0007669"/>
    <property type="project" value="UniProtKB-UniRule"/>
</dbReference>
<reference evidence="13 15" key="1">
    <citation type="submission" date="2015-07" db="EMBL/GenBank/DDBJ databases">
        <title>Fjat-14205 dsm 2895.</title>
        <authorList>
            <person name="Liu B."/>
            <person name="Wang J."/>
            <person name="Zhu Y."/>
            <person name="Liu G."/>
            <person name="Chen Q."/>
            <person name="Chen Z."/>
            <person name="Lan J."/>
            <person name="Che J."/>
            <person name="Ge C."/>
            <person name="Shi H."/>
            <person name="Pan Z."/>
            <person name="Liu X."/>
        </authorList>
    </citation>
    <scope>NUCLEOTIDE SEQUENCE [LARGE SCALE GENOMIC DNA]</scope>
    <source>
        <strain evidence="13 15">DSM 2895</strain>
    </source>
</reference>
<evidence type="ECO:0000256" key="3">
    <source>
        <dbReference type="ARBA" id="ARBA00022630"/>
    </source>
</evidence>
<comment type="catalytic activity">
    <reaction evidence="11">
        <text>isopentenyl diphosphate = dimethylallyl diphosphate</text>
        <dbReference type="Rhea" id="RHEA:23284"/>
        <dbReference type="ChEBI" id="CHEBI:57623"/>
        <dbReference type="ChEBI" id="CHEBI:128769"/>
        <dbReference type="EC" id="5.3.3.2"/>
    </reaction>
</comment>
<comment type="subunit">
    <text evidence="10 11">Homooctamer. Dimer of tetramers.</text>
</comment>
<dbReference type="EC" id="5.3.3.2" evidence="11"/>
<reference evidence="14 16" key="2">
    <citation type="submission" date="2016-10" db="EMBL/GenBank/DDBJ databases">
        <authorList>
            <person name="de Groot N.N."/>
        </authorList>
    </citation>
    <scope>NUCLEOTIDE SEQUENCE [LARGE SCALE GENOMIC DNA]</scope>
    <source>
        <strain evidence="14 16">DSM 2895</strain>
    </source>
</reference>
<dbReference type="EMBL" id="FNED01000001">
    <property type="protein sequence ID" value="SDI01377.1"/>
    <property type="molecule type" value="Genomic_DNA"/>
</dbReference>
<dbReference type="GO" id="GO:0008299">
    <property type="term" value="P:isoprenoid biosynthetic process"/>
    <property type="evidence" value="ECO:0007669"/>
    <property type="project" value="UniProtKB-UniRule"/>
</dbReference>
<dbReference type="GO" id="GO:0010181">
    <property type="term" value="F:FMN binding"/>
    <property type="evidence" value="ECO:0007669"/>
    <property type="project" value="UniProtKB-UniRule"/>
</dbReference>
<dbReference type="HAMAP" id="MF_00354">
    <property type="entry name" value="Idi_2"/>
    <property type="match status" value="1"/>
</dbReference>
<keyword evidence="4 11" id="KW-0288">FMN</keyword>
<dbReference type="Gene3D" id="3.20.20.70">
    <property type="entry name" value="Aldolase class I"/>
    <property type="match status" value="1"/>
</dbReference>
<feature type="binding site" evidence="11">
    <location>
        <position position="121"/>
    </location>
    <ligand>
        <name>FMN</name>
        <dbReference type="ChEBI" id="CHEBI:58210"/>
    </ligand>
</feature>
<evidence type="ECO:0000256" key="8">
    <source>
        <dbReference type="ARBA" id="ARBA00023229"/>
    </source>
</evidence>
<evidence type="ECO:0000313" key="14">
    <source>
        <dbReference type="EMBL" id="SDI01377.1"/>
    </source>
</evidence>
<dbReference type="EMBL" id="LGUG01000004">
    <property type="protein sequence ID" value="KON98016.1"/>
    <property type="molecule type" value="Genomic_DNA"/>
</dbReference>
<organism evidence="13 15">
    <name type="scientific">Aneurinibacillus migulanus</name>
    <name type="common">Bacillus migulanus</name>
    <dbReference type="NCBI Taxonomy" id="47500"/>
    <lineage>
        <taxon>Bacteria</taxon>
        <taxon>Bacillati</taxon>
        <taxon>Bacillota</taxon>
        <taxon>Bacilli</taxon>
        <taxon>Bacillales</taxon>
        <taxon>Paenibacillaceae</taxon>
        <taxon>Aneurinibacillus group</taxon>
        <taxon>Aneurinibacillus</taxon>
    </lineage>
</organism>
<evidence type="ECO:0000256" key="1">
    <source>
        <dbReference type="ARBA" id="ARBA00001917"/>
    </source>
</evidence>
<comment type="similarity">
    <text evidence="11">Belongs to the IPP isomerase type 2 family.</text>
</comment>
<keyword evidence="6 11" id="KW-0460">Magnesium</keyword>
<comment type="subcellular location">
    <subcellularLocation>
        <location evidence="11">Cytoplasm</location>
    </subcellularLocation>
</comment>
<sequence>MSRTSRKREHIEHALTTGQSGTHGLEDVKFVHNCLPDIDYEQVDRHTTIGGLALSSPIVVNAMTGGASETYTINQSLGMLAHEAGMALAVGSQMAAIKDPSLVETYRIARREHPHGILFGNLGAEATPEMALRAVDMIEADALQIHLNVMQELIMPEGERNFSGALRRIEAIVAALEVPVIVKEVGFGMSREAAEKLASCGVAAIDVGGRGGTNFARIENMRRTQPFDILNEWGISTAVSLLEVTQLEERIDVMATGGIRTGLDVARCLALGASCVGMAGAFLRYAVHGEMQEAIEYVRGLHKELTVIMTALGASSIPSLQRVPLVVTGDAYHWAAQRGIDCTALARR</sequence>
<dbReference type="Proteomes" id="UP000182836">
    <property type="component" value="Unassembled WGS sequence"/>
</dbReference>
<accession>A0A0D1W081</accession>
<dbReference type="AlphaFoldDB" id="A0A0D1W081"/>
<dbReference type="GO" id="GO:0005737">
    <property type="term" value="C:cytoplasm"/>
    <property type="evidence" value="ECO:0007669"/>
    <property type="project" value="UniProtKB-SubCell"/>
</dbReference>
<dbReference type="SUPFAM" id="SSF51395">
    <property type="entry name" value="FMN-linked oxidoreductases"/>
    <property type="match status" value="1"/>
</dbReference>
<protein>
    <recommendedName>
        <fullName evidence="11">Isopentenyl-diphosphate delta-isomerase</fullName>
        <shortName evidence="11">IPP isomerase</shortName>
        <ecNumber evidence="11">5.3.3.2</ecNumber>
    </recommendedName>
    <alternativeName>
        <fullName evidence="11">Isopentenyl diphosphate:dimethylallyl diphosphate isomerase</fullName>
    </alternativeName>
    <alternativeName>
        <fullName evidence="11">Isopentenyl pyrophosphate isomerase</fullName>
    </alternativeName>
    <alternativeName>
        <fullName evidence="11">Type 2 isopentenyl diphosphate isomerase</fullName>
        <shortName evidence="11">IDI-2</shortName>
    </alternativeName>
</protein>
<dbReference type="InterPro" id="IPR011179">
    <property type="entry name" value="IPdP_isomerase"/>
</dbReference>
<feature type="binding site" evidence="11">
    <location>
        <begin position="6"/>
        <end position="7"/>
    </location>
    <ligand>
        <name>substrate</name>
    </ligand>
</feature>
<keyword evidence="8 11" id="KW-0414">Isoprene biosynthesis</keyword>
<dbReference type="OrthoDB" id="9795032at2"/>
<name>A0A0D1W081_ANEMI</name>
<comment type="cofactor">
    <cofactor evidence="11">
        <name>Mg(2+)</name>
        <dbReference type="ChEBI" id="CHEBI:18420"/>
    </cofactor>
</comment>
<keyword evidence="2 11" id="KW-0963">Cytoplasm</keyword>
<evidence type="ECO:0000256" key="10">
    <source>
        <dbReference type="ARBA" id="ARBA00025810"/>
    </source>
</evidence>
<evidence type="ECO:0000313" key="15">
    <source>
        <dbReference type="Proteomes" id="UP000037269"/>
    </source>
</evidence>
<dbReference type="CDD" id="cd02811">
    <property type="entry name" value="IDI-2_FMN"/>
    <property type="match status" value="1"/>
</dbReference>